<dbReference type="Proteomes" id="UP001302494">
    <property type="component" value="Chromosome"/>
</dbReference>
<name>A0AA96JXF8_9BACT</name>
<dbReference type="PANTHER" id="PTHR23150:SF19">
    <property type="entry name" value="FORMYLGLYCINE-GENERATING ENZYME"/>
    <property type="match status" value="1"/>
</dbReference>
<dbReference type="InterPro" id="IPR042095">
    <property type="entry name" value="SUMF_sf"/>
</dbReference>
<dbReference type="RefSeq" id="WP_312747843.1">
    <property type="nucleotide sequence ID" value="NZ_CP116968.1"/>
</dbReference>
<dbReference type="SUPFAM" id="SSF52129">
    <property type="entry name" value="Caspase-like"/>
    <property type="match status" value="1"/>
</dbReference>
<feature type="domain" description="Sulfatase-modifying factor enzyme-like" evidence="4">
    <location>
        <begin position="992"/>
        <end position="1246"/>
    </location>
</feature>
<dbReference type="GO" id="GO:0120147">
    <property type="term" value="F:formylglycine-generating oxidase activity"/>
    <property type="evidence" value="ECO:0007669"/>
    <property type="project" value="TreeGrafter"/>
</dbReference>
<dbReference type="Pfam" id="PF00656">
    <property type="entry name" value="Peptidase_C14"/>
    <property type="match status" value="1"/>
</dbReference>
<feature type="chain" id="PRO_5041664508" evidence="2">
    <location>
        <begin position="43"/>
        <end position="1249"/>
    </location>
</feature>
<dbReference type="InterPro" id="IPR051043">
    <property type="entry name" value="Sulfatase_Mod_Factor_Kinase"/>
</dbReference>
<dbReference type="InterPro" id="IPR029030">
    <property type="entry name" value="Caspase-like_dom_sf"/>
</dbReference>
<evidence type="ECO:0000313" key="6">
    <source>
        <dbReference type="Proteomes" id="UP001302494"/>
    </source>
</evidence>
<dbReference type="GO" id="GO:0004197">
    <property type="term" value="F:cysteine-type endopeptidase activity"/>
    <property type="evidence" value="ECO:0007669"/>
    <property type="project" value="InterPro"/>
</dbReference>
<dbReference type="KEGG" id="nneo:PQG83_06120"/>
<evidence type="ECO:0000256" key="1">
    <source>
        <dbReference type="SAM" id="MobiDB-lite"/>
    </source>
</evidence>
<dbReference type="Gene3D" id="3.90.1580.10">
    <property type="entry name" value="paralog of FGE (formylglycine-generating enzyme)"/>
    <property type="match status" value="1"/>
</dbReference>
<dbReference type="InterPro" id="IPR011600">
    <property type="entry name" value="Pept_C14_caspase"/>
</dbReference>
<keyword evidence="2" id="KW-0732">Signal</keyword>
<dbReference type="InterPro" id="IPR016187">
    <property type="entry name" value="CTDL_fold"/>
</dbReference>
<dbReference type="PANTHER" id="PTHR23150">
    <property type="entry name" value="SULFATASE MODIFYING FACTOR 1, 2"/>
    <property type="match status" value="1"/>
</dbReference>
<feature type="compositionally biased region" description="Low complexity" evidence="1">
    <location>
        <begin position="924"/>
        <end position="940"/>
    </location>
</feature>
<feature type="compositionally biased region" description="Low complexity" evidence="1">
    <location>
        <begin position="947"/>
        <end position="956"/>
    </location>
</feature>
<proteinExistence type="predicted"/>
<dbReference type="EMBL" id="CP116968">
    <property type="protein sequence ID" value="WNM63328.1"/>
    <property type="molecule type" value="Genomic_DNA"/>
</dbReference>
<feature type="domain" description="Peptidase C14 caspase" evidence="3">
    <location>
        <begin position="65"/>
        <end position="295"/>
    </location>
</feature>
<gene>
    <name evidence="5" type="ORF">PQG83_06120</name>
</gene>
<reference evidence="5 6" key="1">
    <citation type="submission" date="2023-01" db="EMBL/GenBank/DDBJ databases">
        <title>Cultivation and genomic characterization of new, ubiquitous marine nitrite-oxidizing bacteria from the Nitrospirales.</title>
        <authorList>
            <person name="Mueller A.J."/>
            <person name="Daebeler A."/>
            <person name="Herbold C.W."/>
            <person name="Kirkegaard R.H."/>
            <person name="Daims H."/>
        </authorList>
    </citation>
    <scope>NUCLEOTIDE SEQUENCE [LARGE SCALE GENOMIC DNA]</scope>
    <source>
        <strain evidence="5 6">DK</strain>
    </source>
</reference>
<organism evidence="5 6">
    <name type="scientific">Candidatus Nitrospira neomarina</name>
    <dbReference type="NCBI Taxonomy" id="3020899"/>
    <lineage>
        <taxon>Bacteria</taxon>
        <taxon>Pseudomonadati</taxon>
        <taxon>Nitrospirota</taxon>
        <taxon>Nitrospiria</taxon>
        <taxon>Nitrospirales</taxon>
        <taxon>Nitrospiraceae</taxon>
        <taxon>Nitrospira</taxon>
    </lineage>
</organism>
<dbReference type="SUPFAM" id="SSF56436">
    <property type="entry name" value="C-type lectin-like"/>
    <property type="match status" value="1"/>
</dbReference>
<sequence>MSDRILHHPIQKRGSFHSPSILLLSFLLCSLTALLLPIQAHADTSSSTVNGKVPAQYIAETQGKSWAVIIGIDKYLNLAGLAYAVDDAKSMARMLGRQGFTVSSLYNTQATKKAILQELRHNLVTQVQKNDRVLIFFAGHIGETPGKGKQQPAGYMMPVDTEPGLLADTAISVDLLRELSESLPAKQVLILIDICYGGIAGRSQRSFPPMTSNYLKMIASESARQLITAGGTGQQALAGPKWKHSVFTYYLLEGIGKGKGDLNGDGIIPTSELFTYLDEHVQSAALTHKHVQRPEMWGLSGDKGEFVFIPEKFSSNPQVANTQGKTSNPAAGTVETIVGLLKSFGNPLDVFNNGPSGKSEQADKQKTVEEEAAALEAEREKFELQALQSLKEQRQREKDLQAQLAEAQRLAEEEERRRVAAEQARQEQEALLAEQQAALKAEQARVAAEEEHRKQVLAEQEQTRLAQLAEAQRLAAEEERRRVAAEQARQEQEALLAQQLAALKAEQARVAAEEKQQRQLALAQLAEAQRLAAEEERRRVAAEQARREQEALLAEQQAALKAEQARVAAEEKQRQLALAQLAEAQRLAAEEERRRVAAEQARREQEALLVQQQAALKAQQAKLAAEEERRKQLLAQREREFQTQLAIAQRMVAEEERRRVEAEKARLAAEEQKRKQLLAERELTRQTQLAEARRMAEEQARIEAEEQRRKEALAKQELTRQAQLAEARRVAEEQARIEAEEQRRKEALARQELTRQAQLAEARRVAEEQARIEAEEQRRKEALAKEELTRQTQLAEARRVAEEQARIKQEAAMKAEKARLAALEEEREQVARLKQEAAMKAEKARLAAEEQQRQQAEEARRLADLEEERRRVAAERERKELEAKVTQPPIIVPNGGNEPAGPSSGSSLTPGTLSASTPSPPSPSAIEPSSNENSGFFGFFKNMFENDSSSPPAASDQPKVSQPEPILEARLHQQDLPGAVESALSGNDDVPMILIPAGEFRMGSTENQISSLLKDFEGIQFNAFQAEIPQRQVSLKAYYIDQYEVSYRRYRAFLESTGRAAPAFWENERFHKPDHPVLGVTWYDATAYCTWAGKRLPTEAEWEYAARGPQGYAYPWGNSWDPQRTNTASYWAGKNFSSMAKWGEWMQTALDRGKAGPLEVGTFSNGVSPFGIHDMAGNISEWVFDWYTPYENQPTLIHNPDGADSGTMKVHRGGSWSVSSIFARSTYRARENPEKRSPYIGMRCAKSSQ</sequence>
<protein>
    <submittedName>
        <fullName evidence="5">SUMF1/EgtB/PvdO family nonheme iron enzyme</fullName>
    </submittedName>
</protein>
<evidence type="ECO:0000256" key="2">
    <source>
        <dbReference type="SAM" id="SignalP"/>
    </source>
</evidence>
<dbReference type="InterPro" id="IPR005532">
    <property type="entry name" value="SUMF_dom"/>
</dbReference>
<accession>A0AA96JXF8</accession>
<dbReference type="Pfam" id="PF03781">
    <property type="entry name" value="FGE-sulfatase"/>
    <property type="match status" value="1"/>
</dbReference>
<feature type="compositionally biased region" description="Basic and acidic residues" evidence="1">
    <location>
        <begin position="873"/>
        <end position="883"/>
    </location>
</feature>
<feature type="compositionally biased region" description="Low complexity" evidence="1">
    <location>
        <begin position="899"/>
        <end position="917"/>
    </location>
</feature>
<dbReference type="Gene3D" id="3.40.50.1460">
    <property type="match status" value="1"/>
</dbReference>
<evidence type="ECO:0000259" key="4">
    <source>
        <dbReference type="Pfam" id="PF03781"/>
    </source>
</evidence>
<dbReference type="AlphaFoldDB" id="A0AA96JXF8"/>
<keyword evidence="6" id="KW-1185">Reference proteome</keyword>
<dbReference type="GO" id="GO:0006508">
    <property type="term" value="P:proteolysis"/>
    <property type="evidence" value="ECO:0007669"/>
    <property type="project" value="InterPro"/>
</dbReference>
<evidence type="ECO:0000259" key="3">
    <source>
        <dbReference type="Pfam" id="PF00656"/>
    </source>
</evidence>
<feature type="region of interest" description="Disordered" evidence="1">
    <location>
        <begin position="873"/>
        <end position="962"/>
    </location>
</feature>
<evidence type="ECO:0000313" key="5">
    <source>
        <dbReference type="EMBL" id="WNM63328.1"/>
    </source>
</evidence>
<feature type="signal peptide" evidence="2">
    <location>
        <begin position="1"/>
        <end position="42"/>
    </location>
</feature>